<name>A0ABS4Q2L2_9PSEU</name>
<dbReference type="EMBL" id="JAGGMS010000001">
    <property type="protein sequence ID" value="MBP2185833.1"/>
    <property type="molecule type" value="Genomic_DNA"/>
</dbReference>
<comment type="caution">
    <text evidence="2">The sequence shown here is derived from an EMBL/GenBank/DDBJ whole genome shotgun (WGS) entry which is preliminary data.</text>
</comment>
<dbReference type="RefSeq" id="WP_209668669.1">
    <property type="nucleotide sequence ID" value="NZ_JAGGMS010000001.1"/>
</dbReference>
<accession>A0ABS4Q2L2</accession>
<feature type="region of interest" description="Disordered" evidence="1">
    <location>
        <begin position="1"/>
        <end position="21"/>
    </location>
</feature>
<proteinExistence type="predicted"/>
<protein>
    <submittedName>
        <fullName evidence="2">Uncharacterized protein</fullName>
    </submittedName>
</protein>
<sequence length="151" mass="16040">MTATPEAEGPPIVTGGDPQQSTILVFDPDGLAKHGELPATWRPLTERYRIIWCRVPADGALTEASELLSDDGGTTAPVYVLASGRATYPVQRLLAEHPDRAEALLLVDPPDDAADQGRVIARSEGGPRDRIPPPLPLGHPDVVAALERAIS</sequence>
<gene>
    <name evidence="2" type="ORF">JOM49_007359</name>
</gene>
<evidence type="ECO:0000313" key="2">
    <source>
        <dbReference type="EMBL" id="MBP2185833.1"/>
    </source>
</evidence>
<organism evidence="2 3">
    <name type="scientific">Amycolatopsis magusensis</name>
    <dbReference type="NCBI Taxonomy" id="882444"/>
    <lineage>
        <taxon>Bacteria</taxon>
        <taxon>Bacillati</taxon>
        <taxon>Actinomycetota</taxon>
        <taxon>Actinomycetes</taxon>
        <taxon>Pseudonocardiales</taxon>
        <taxon>Pseudonocardiaceae</taxon>
        <taxon>Amycolatopsis</taxon>
    </lineage>
</organism>
<reference evidence="2 3" key="1">
    <citation type="submission" date="2021-03" db="EMBL/GenBank/DDBJ databases">
        <title>Sequencing the genomes of 1000 actinobacteria strains.</title>
        <authorList>
            <person name="Klenk H.-P."/>
        </authorList>
    </citation>
    <scope>NUCLEOTIDE SEQUENCE [LARGE SCALE GENOMIC DNA]</scope>
    <source>
        <strain evidence="2 3">DSM 45510</strain>
    </source>
</reference>
<evidence type="ECO:0000313" key="3">
    <source>
        <dbReference type="Proteomes" id="UP000741013"/>
    </source>
</evidence>
<evidence type="ECO:0000256" key="1">
    <source>
        <dbReference type="SAM" id="MobiDB-lite"/>
    </source>
</evidence>
<dbReference type="Proteomes" id="UP000741013">
    <property type="component" value="Unassembled WGS sequence"/>
</dbReference>
<keyword evidence="3" id="KW-1185">Reference proteome</keyword>